<dbReference type="AlphaFoldDB" id="A0A9P4NFT4"/>
<dbReference type="PANTHER" id="PTHR38886:SF1">
    <property type="entry name" value="NACHT-NTPASE AND P-LOOP NTPASES N-TERMINAL DOMAIN-CONTAINING PROTEIN"/>
    <property type="match status" value="1"/>
</dbReference>
<feature type="region of interest" description="Disordered" evidence="1">
    <location>
        <begin position="255"/>
        <end position="290"/>
    </location>
</feature>
<proteinExistence type="predicted"/>
<reference evidence="2" key="1">
    <citation type="journal article" date="2020" name="Stud. Mycol.">
        <title>101 Dothideomycetes genomes: a test case for predicting lifestyles and emergence of pathogens.</title>
        <authorList>
            <person name="Haridas S."/>
            <person name="Albert R."/>
            <person name="Binder M."/>
            <person name="Bloem J."/>
            <person name="Labutti K."/>
            <person name="Salamov A."/>
            <person name="Andreopoulos B."/>
            <person name="Baker S."/>
            <person name="Barry K."/>
            <person name="Bills G."/>
            <person name="Bluhm B."/>
            <person name="Cannon C."/>
            <person name="Castanera R."/>
            <person name="Culley D."/>
            <person name="Daum C."/>
            <person name="Ezra D."/>
            <person name="Gonzalez J."/>
            <person name="Henrissat B."/>
            <person name="Kuo A."/>
            <person name="Liang C."/>
            <person name="Lipzen A."/>
            <person name="Lutzoni F."/>
            <person name="Magnuson J."/>
            <person name="Mondo S."/>
            <person name="Nolan M."/>
            <person name="Ohm R."/>
            <person name="Pangilinan J."/>
            <person name="Park H.-J."/>
            <person name="Ramirez L."/>
            <person name="Alfaro M."/>
            <person name="Sun H."/>
            <person name="Tritt A."/>
            <person name="Yoshinaga Y."/>
            <person name="Zwiers L.-H."/>
            <person name="Turgeon B."/>
            <person name="Goodwin S."/>
            <person name="Spatafora J."/>
            <person name="Crous P."/>
            <person name="Grigoriev I."/>
        </authorList>
    </citation>
    <scope>NUCLEOTIDE SEQUENCE</scope>
    <source>
        <strain evidence="2">CBS 130266</strain>
    </source>
</reference>
<feature type="compositionally biased region" description="Polar residues" evidence="1">
    <location>
        <begin position="255"/>
        <end position="284"/>
    </location>
</feature>
<sequence length="641" mass="72913">IGDVLMLSQIAWKTGRAFTPGRKETPYEFREIQAELKRLSKSLKLLAESLFSEEIECLISQINQHTQLGIQSIIQFCKHTLEYLQSLVDQYQHVPNQHMERKWTDLVIKKYDALMWTTDGGSIRDLKDMLHMHTSTTSLVRQALESKSSERVEWVVSPIVEQIHSAHDKDRDMSERVKDIERTVESLISQSPVISAAFDKLDSVSSDMSQLSLPAAAPVPAARIPNVEFHKPRLPILKTTKSNLEACEHIDAYSPSTSPGIRSGSEIASSEPTNGHSSVGQKSPSIHGFPMWSPKDKRLNLVRSLPPLPATPELVPLLRRSARRQSQVQSVRSSLSSRKRVSSPTCTEVQQKAFEQSLFKNSAIYCDLRGIVVEYVKPSEDGMNPFEKTLVAVTQACRIYVVRHREQLPDGQDCFTASIWAFSDDLSTRFQQKLPDEDHIIPFTSYFQDEKISITFPTEILFHDVVHGTPPLKSAKTSWVNYVLEDKISAVSLQNTLYGHKLVDSFKTDRTLRIHDGIVGALNYQEQMCGLENLRVWEEESSSRYFMMIHFSAQFRSHGYLACYVNDRNQPVKFKNDCGKSIKVKGLKIATEESVTLPRRSSGLRDPKKISEAKKWITGVKIEFKNEGEKERFLDLMWDLQ</sequence>
<keyword evidence="3" id="KW-1185">Reference proteome</keyword>
<feature type="non-terminal residue" evidence="2">
    <location>
        <position position="1"/>
    </location>
</feature>
<protein>
    <submittedName>
        <fullName evidence="2">Uncharacterized protein</fullName>
    </submittedName>
</protein>
<accession>A0A9P4NFT4</accession>
<dbReference type="PANTHER" id="PTHR38886">
    <property type="entry name" value="SESA DOMAIN-CONTAINING PROTEIN"/>
    <property type="match status" value="1"/>
</dbReference>
<dbReference type="Proteomes" id="UP000800235">
    <property type="component" value="Unassembled WGS sequence"/>
</dbReference>
<evidence type="ECO:0000313" key="3">
    <source>
        <dbReference type="Proteomes" id="UP000800235"/>
    </source>
</evidence>
<dbReference type="EMBL" id="MU007121">
    <property type="protein sequence ID" value="KAF2419008.1"/>
    <property type="molecule type" value="Genomic_DNA"/>
</dbReference>
<gene>
    <name evidence="2" type="ORF">EJ08DRAFT_574105</name>
</gene>
<evidence type="ECO:0000313" key="2">
    <source>
        <dbReference type="EMBL" id="KAF2419008.1"/>
    </source>
</evidence>
<evidence type="ECO:0000256" key="1">
    <source>
        <dbReference type="SAM" id="MobiDB-lite"/>
    </source>
</evidence>
<comment type="caution">
    <text evidence="2">The sequence shown here is derived from an EMBL/GenBank/DDBJ whole genome shotgun (WGS) entry which is preliminary data.</text>
</comment>
<feature type="non-terminal residue" evidence="2">
    <location>
        <position position="641"/>
    </location>
</feature>
<dbReference type="OrthoDB" id="5404564at2759"/>
<name>A0A9P4NFT4_9PEZI</name>
<organism evidence="2 3">
    <name type="scientific">Tothia fuscella</name>
    <dbReference type="NCBI Taxonomy" id="1048955"/>
    <lineage>
        <taxon>Eukaryota</taxon>
        <taxon>Fungi</taxon>
        <taxon>Dikarya</taxon>
        <taxon>Ascomycota</taxon>
        <taxon>Pezizomycotina</taxon>
        <taxon>Dothideomycetes</taxon>
        <taxon>Pleosporomycetidae</taxon>
        <taxon>Venturiales</taxon>
        <taxon>Cylindrosympodiaceae</taxon>
        <taxon>Tothia</taxon>
    </lineage>
</organism>